<comment type="caution">
    <text evidence="2">The sequence shown here is derived from an EMBL/GenBank/DDBJ whole genome shotgun (WGS) entry which is preliminary data.</text>
</comment>
<feature type="domain" description="Bacterial toxin 44" evidence="1">
    <location>
        <begin position="93"/>
        <end position="204"/>
    </location>
</feature>
<name>A0ABT5DBU9_9BACT</name>
<accession>A0ABT5DBU9</accession>
<proteinExistence type="predicted"/>
<keyword evidence="3" id="KW-1185">Reference proteome</keyword>
<protein>
    <submittedName>
        <fullName evidence="2">Polymorphic toxin type 44 domain-containing protein</fullName>
    </submittedName>
</protein>
<evidence type="ECO:0000313" key="2">
    <source>
        <dbReference type="EMBL" id="MDC0711150.1"/>
    </source>
</evidence>
<dbReference type="EMBL" id="JAQNDM010000002">
    <property type="protein sequence ID" value="MDC0711150.1"/>
    <property type="molecule type" value="Genomic_DNA"/>
</dbReference>
<dbReference type="RefSeq" id="WP_272141110.1">
    <property type="nucleotide sequence ID" value="NZ_JAQNDM010000002.1"/>
</dbReference>
<reference evidence="2 3" key="1">
    <citation type="submission" date="2022-11" db="EMBL/GenBank/DDBJ databases">
        <title>Minimal conservation of predation-associated metabolite biosynthetic gene clusters underscores biosynthetic potential of Myxococcota including descriptions for ten novel species: Archangium lansinium sp. nov., Myxococcus landrumus sp. nov., Nannocystis bai.</title>
        <authorList>
            <person name="Ahearne A."/>
            <person name="Stevens C."/>
            <person name="Dowd S."/>
        </authorList>
    </citation>
    <scope>NUCLEOTIDE SEQUENCE [LARGE SCALE GENOMIC DNA]</scope>
    <source>
        <strain evidence="2 3">NCWAL01</strain>
    </source>
</reference>
<dbReference type="Proteomes" id="UP001221838">
    <property type="component" value="Unassembled WGS sequence"/>
</dbReference>
<evidence type="ECO:0000313" key="3">
    <source>
        <dbReference type="Proteomes" id="UP001221838"/>
    </source>
</evidence>
<organism evidence="2 3">
    <name type="scientific">Stigmatella ashevillensis</name>
    <dbReference type="NCBI Taxonomy" id="2995309"/>
    <lineage>
        <taxon>Bacteria</taxon>
        <taxon>Pseudomonadati</taxon>
        <taxon>Myxococcota</taxon>
        <taxon>Myxococcia</taxon>
        <taxon>Myxococcales</taxon>
        <taxon>Cystobacterineae</taxon>
        <taxon>Archangiaceae</taxon>
        <taxon>Stigmatella</taxon>
    </lineage>
</organism>
<dbReference type="Pfam" id="PF15607">
    <property type="entry name" value="Ntox44"/>
    <property type="match status" value="1"/>
</dbReference>
<evidence type="ECO:0000259" key="1">
    <source>
        <dbReference type="Pfam" id="PF15607"/>
    </source>
</evidence>
<gene>
    <name evidence="2" type="ORF">POL68_21960</name>
</gene>
<dbReference type="InterPro" id="IPR028946">
    <property type="entry name" value="Ntox44"/>
</dbReference>
<sequence length="230" mass="25754">MSNAALAGEQVEAPPIRGDEVTPIARYILGEMVTNAHSRDAQSIHRLNDLSRQDCFAEYQRMPGWQKFLIGGSTLQACQDTLVSSKMSAILGWAMLVRENGPWDHKPYIRRTFTPAVSKGGEQVYHHYDGWLFFYDIWSNIHYGYVGRACGFSSPELLDGAGLEQIGSDVRHGRWPRASPGVQGLRRFDDSSDRQSVEAGARMYPHPPSVPELIRLVQSTPGLTRKKLNP</sequence>